<gene>
    <name evidence="1" type="ORF">LCGC14_3164730</name>
</gene>
<protein>
    <submittedName>
        <fullName evidence="1">Uncharacterized protein</fullName>
    </submittedName>
</protein>
<proteinExistence type="predicted"/>
<evidence type="ECO:0000313" key="1">
    <source>
        <dbReference type="EMBL" id="KKK45887.1"/>
    </source>
</evidence>
<dbReference type="EMBL" id="LAZR01070052">
    <property type="protein sequence ID" value="KKK45887.1"/>
    <property type="molecule type" value="Genomic_DNA"/>
</dbReference>
<sequence>KTRLTDTASHIISMNSIYDFRTIYIDDEGIGVGVLDMLIDNISTRRKTKALRNSKKITDFKDDTKTRMLKVDLYMNMRRLMEQGKINLLDDEKVFQSYKSVQYEYTVDKKGKPFLKIFGNYTHIVEGLNRAAWSIKDKYKNFFITYM</sequence>
<dbReference type="Gene3D" id="3.30.420.240">
    <property type="match status" value="1"/>
</dbReference>
<accession>A0A0F8VNM4</accession>
<organism evidence="1">
    <name type="scientific">marine sediment metagenome</name>
    <dbReference type="NCBI Taxonomy" id="412755"/>
    <lineage>
        <taxon>unclassified sequences</taxon>
        <taxon>metagenomes</taxon>
        <taxon>ecological metagenomes</taxon>
    </lineage>
</organism>
<name>A0A0F8VNM4_9ZZZZ</name>
<feature type="non-terminal residue" evidence="1">
    <location>
        <position position="1"/>
    </location>
</feature>
<dbReference type="AlphaFoldDB" id="A0A0F8VNM4"/>
<reference evidence="1" key="1">
    <citation type="journal article" date="2015" name="Nature">
        <title>Complex archaea that bridge the gap between prokaryotes and eukaryotes.</title>
        <authorList>
            <person name="Spang A."/>
            <person name="Saw J.H."/>
            <person name="Jorgensen S.L."/>
            <person name="Zaremba-Niedzwiedzka K."/>
            <person name="Martijn J."/>
            <person name="Lind A.E."/>
            <person name="van Eijk R."/>
            <person name="Schleper C."/>
            <person name="Guy L."/>
            <person name="Ettema T.J."/>
        </authorList>
    </citation>
    <scope>NUCLEOTIDE SEQUENCE</scope>
</reference>
<comment type="caution">
    <text evidence="1">The sequence shown here is derived from an EMBL/GenBank/DDBJ whole genome shotgun (WGS) entry which is preliminary data.</text>
</comment>